<keyword evidence="2" id="KW-1185">Reference proteome</keyword>
<name>A0ABX2V620_9BACL</name>
<proteinExistence type="predicted"/>
<organism evidence="1 2">
    <name type="scientific">Exiguobacterium undae</name>
    <dbReference type="NCBI Taxonomy" id="169177"/>
    <lineage>
        <taxon>Bacteria</taxon>
        <taxon>Bacillati</taxon>
        <taxon>Bacillota</taxon>
        <taxon>Bacilli</taxon>
        <taxon>Bacillales</taxon>
        <taxon>Bacillales Family XII. Incertae Sedis</taxon>
        <taxon>Exiguobacterium</taxon>
    </lineage>
</organism>
<gene>
    <name evidence="1" type="ORF">A3783_15145</name>
</gene>
<evidence type="ECO:0000313" key="2">
    <source>
        <dbReference type="Proteomes" id="UP000078447"/>
    </source>
</evidence>
<evidence type="ECO:0008006" key="3">
    <source>
        <dbReference type="Google" id="ProtNLM"/>
    </source>
</evidence>
<accession>A0ABX2V620</accession>
<protein>
    <recommendedName>
        <fullName evidence="3">Aminoglycoside phosphotransferase domain-containing protein</fullName>
    </recommendedName>
</protein>
<reference evidence="1 2" key="1">
    <citation type="submission" date="2016-03" db="EMBL/GenBank/DDBJ databases">
        <authorList>
            <person name="Cho S.-Y."/>
            <person name="Lim S."/>
            <person name="Kim H."/>
            <person name="Soh E.H."/>
            <person name="Moon J.S."/>
        </authorList>
    </citation>
    <scope>NUCLEOTIDE SEQUENCE [LARGE SCALE GENOMIC DNA]</scope>
    <source>
        <strain evidence="1 2">KCTC 3810</strain>
    </source>
</reference>
<dbReference type="SUPFAM" id="SSF56112">
    <property type="entry name" value="Protein kinase-like (PK-like)"/>
    <property type="match status" value="1"/>
</dbReference>
<dbReference type="InterPro" id="IPR011009">
    <property type="entry name" value="Kinase-like_dom_sf"/>
</dbReference>
<dbReference type="Proteomes" id="UP000078447">
    <property type="component" value="Unassembled WGS sequence"/>
</dbReference>
<dbReference type="EMBL" id="LVVL01000019">
    <property type="protein sequence ID" value="OAN10160.1"/>
    <property type="molecule type" value="Genomic_DNA"/>
</dbReference>
<evidence type="ECO:0000313" key="1">
    <source>
        <dbReference type="EMBL" id="OAN10160.1"/>
    </source>
</evidence>
<comment type="caution">
    <text evidence="1">The sequence shown here is derived from an EMBL/GenBank/DDBJ whole genome shotgun (WGS) entry which is preliminary data.</text>
</comment>
<sequence>MNHAGVSLPIMIGEGAWHRAWKVTKEDEELVLRIPKKVAYEKPVPFDHDALTAEYSATKWYYESVNQMVPGGAPALFKFHVTPELTYTLESFGGKSLPLREMSLVEAVRLGRQIGAIYRKMESLTPEIEGFGRLAWTENKGLHGTINEEFQTFFQEKSLTHIHNYQKLVNAYPMFQNKGVAHALQVVTTNRNRRIVSARLVNQDVSPENILWGGDSVCLIDPYPIVYEPREMAGNFMNLYETLFRMLANTQRYKKHQFEKYEDILKTIATGFLDGYSDGDLAISREVRGEQYLQLLETAYQHHCLLIRTLTSEDIIRYGDRKEIEERLANLGDEIKQFAETYFF</sequence>